<dbReference type="EMBL" id="LAZR01021456">
    <property type="protein sequence ID" value="KKL85265.1"/>
    <property type="molecule type" value="Genomic_DNA"/>
</dbReference>
<name>A0A0F9HUC0_9ZZZZ</name>
<reference evidence="1" key="1">
    <citation type="journal article" date="2015" name="Nature">
        <title>Complex archaea that bridge the gap between prokaryotes and eukaryotes.</title>
        <authorList>
            <person name="Spang A."/>
            <person name="Saw J.H."/>
            <person name="Jorgensen S.L."/>
            <person name="Zaremba-Niedzwiedzka K."/>
            <person name="Martijn J."/>
            <person name="Lind A.E."/>
            <person name="van Eijk R."/>
            <person name="Schleper C."/>
            <person name="Guy L."/>
            <person name="Ettema T.J."/>
        </authorList>
    </citation>
    <scope>NUCLEOTIDE SEQUENCE</scope>
</reference>
<organism evidence="1">
    <name type="scientific">marine sediment metagenome</name>
    <dbReference type="NCBI Taxonomy" id="412755"/>
    <lineage>
        <taxon>unclassified sequences</taxon>
        <taxon>metagenomes</taxon>
        <taxon>ecological metagenomes</taxon>
    </lineage>
</organism>
<evidence type="ECO:0000313" key="1">
    <source>
        <dbReference type="EMBL" id="KKL85265.1"/>
    </source>
</evidence>
<comment type="caution">
    <text evidence="1">The sequence shown here is derived from an EMBL/GenBank/DDBJ whole genome shotgun (WGS) entry which is preliminary data.</text>
</comment>
<proteinExistence type="predicted"/>
<sequence>MRKVIKKYGGAAVIVLTKEDLRCYNLEINGVVDFVIAQGWKGGEVANPPKPAKKKEKPTIHLKNIIKNQAIMDIAPEIANSLNQLCLRFDNMGNRIIDMMNNRIKVDTELAINIRTHNKVFKKLDNLLSQKDLRKWLEKKR</sequence>
<accession>A0A0F9HUC0</accession>
<dbReference type="AlphaFoldDB" id="A0A0F9HUC0"/>
<gene>
    <name evidence="1" type="ORF">LCGC14_1956490</name>
</gene>
<protein>
    <submittedName>
        <fullName evidence="1">Uncharacterized protein</fullName>
    </submittedName>
</protein>